<dbReference type="PROSITE" id="PS51695">
    <property type="entry name" value="SEDOLISIN"/>
    <property type="match status" value="1"/>
</dbReference>
<accession>A0A8H7T6C8</accession>
<feature type="active site" description="Charge relay system" evidence="1">
    <location>
        <position position="267"/>
    </location>
</feature>
<evidence type="ECO:0000256" key="1">
    <source>
        <dbReference type="PROSITE-ProRule" id="PRU01032"/>
    </source>
</evidence>
<sequence>MAFASYLGQAAQYSDLELFLKEYAPNATGGNFTNVLFGNATDIQGGPAASSGEAASDVELIVGMTHPLPVQQIVTPGFGPASAAYPEYYGSIEPWLDYLGYMASISDHDLPTTISYSYEEGEAVVPQDFALKVCEGFLSLAARGVSNLFASGDGGPGDYCYWSSEDHRPSFQGMFPSTCPWVTAVGFTDIYSGYEKATNFSGCGSSYYWARPSYQDNAANSFISQHGDAYGNLLNHSARLTPDVVAMGGIPIASIFNGSETYTGYSSASAPIFASVIGLLNAARQSIGLPVLGFLNPWLYQNPHIFNDITEGYVGGCEFYPGYIMLNATKGWDIATGLGSPNFPAMLELAAPGIFNQPYQG</sequence>
<dbReference type="SUPFAM" id="SSF52743">
    <property type="entry name" value="Subtilisin-like"/>
    <property type="match status" value="1"/>
</dbReference>
<gene>
    <name evidence="3" type="ORF">IFR04_010919</name>
</gene>
<dbReference type="OrthoDB" id="409122at2759"/>
<organism evidence="3 4">
    <name type="scientific">Cadophora malorum</name>
    <dbReference type="NCBI Taxonomy" id="108018"/>
    <lineage>
        <taxon>Eukaryota</taxon>
        <taxon>Fungi</taxon>
        <taxon>Dikarya</taxon>
        <taxon>Ascomycota</taxon>
        <taxon>Pezizomycotina</taxon>
        <taxon>Leotiomycetes</taxon>
        <taxon>Helotiales</taxon>
        <taxon>Ploettnerulaceae</taxon>
        <taxon>Cadophora</taxon>
    </lineage>
</organism>
<dbReference type="PANTHER" id="PTHR14218:SF15">
    <property type="entry name" value="TRIPEPTIDYL-PEPTIDASE 1"/>
    <property type="match status" value="1"/>
</dbReference>
<dbReference type="GO" id="GO:0008240">
    <property type="term" value="F:tripeptidyl-peptidase activity"/>
    <property type="evidence" value="ECO:0007669"/>
    <property type="project" value="TreeGrafter"/>
</dbReference>
<name>A0A8H7T6C8_9HELO</name>
<dbReference type="PANTHER" id="PTHR14218">
    <property type="entry name" value="PROTEASE S8 TRIPEPTIDYL PEPTIDASE I CLN2"/>
    <property type="match status" value="1"/>
</dbReference>
<feature type="binding site" evidence="1">
    <location>
        <position position="308"/>
    </location>
    <ligand>
        <name>Ca(2+)</name>
        <dbReference type="ChEBI" id="CHEBI:29108"/>
    </ligand>
</feature>
<dbReference type="AlphaFoldDB" id="A0A8H7T6C8"/>
<keyword evidence="1" id="KW-0106">Calcium</keyword>
<keyword evidence="1" id="KW-0720">Serine protease</keyword>
<proteinExistence type="predicted"/>
<evidence type="ECO:0000313" key="4">
    <source>
        <dbReference type="Proteomes" id="UP000664132"/>
    </source>
</evidence>
<evidence type="ECO:0000259" key="2">
    <source>
        <dbReference type="PROSITE" id="PS51695"/>
    </source>
</evidence>
<keyword evidence="1" id="KW-0645">Protease</keyword>
<feature type="domain" description="Peptidase S53" evidence="2">
    <location>
        <begin position="1"/>
        <end position="353"/>
    </location>
</feature>
<keyword evidence="4" id="KW-1185">Reference proteome</keyword>
<feature type="binding site" evidence="1">
    <location>
        <position position="331"/>
    </location>
    <ligand>
        <name>Ca(2+)</name>
        <dbReference type="ChEBI" id="CHEBI:29108"/>
    </ligand>
</feature>
<comment type="cofactor">
    <cofactor evidence="1">
        <name>Ca(2+)</name>
        <dbReference type="ChEBI" id="CHEBI:29108"/>
    </cofactor>
    <text evidence="1">Binds 1 Ca(2+) ion per subunit.</text>
</comment>
<keyword evidence="1" id="KW-0479">Metal-binding</keyword>
<dbReference type="InterPro" id="IPR030400">
    <property type="entry name" value="Sedolisin_dom"/>
</dbReference>
<comment type="caution">
    <text evidence="3">The sequence shown here is derived from an EMBL/GenBank/DDBJ whole genome shotgun (WGS) entry which is preliminary data.</text>
</comment>
<dbReference type="Proteomes" id="UP000664132">
    <property type="component" value="Unassembled WGS sequence"/>
</dbReference>
<dbReference type="EMBL" id="JAFJYH010000202">
    <property type="protein sequence ID" value="KAG4415969.1"/>
    <property type="molecule type" value="Genomic_DNA"/>
</dbReference>
<dbReference type="GO" id="GO:0046872">
    <property type="term" value="F:metal ion binding"/>
    <property type="evidence" value="ECO:0007669"/>
    <property type="project" value="UniProtKB-UniRule"/>
</dbReference>
<dbReference type="CDD" id="cd04056">
    <property type="entry name" value="Peptidases_S53"/>
    <property type="match status" value="1"/>
</dbReference>
<keyword evidence="1" id="KW-0378">Hydrolase</keyword>
<feature type="active site" description="Charge relay system" evidence="1">
    <location>
        <position position="57"/>
    </location>
</feature>
<evidence type="ECO:0000313" key="3">
    <source>
        <dbReference type="EMBL" id="KAG4415969.1"/>
    </source>
</evidence>
<dbReference type="Gene3D" id="3.40.50.200">
    <property type="entry name" value="Peptidase S8/S53 domain"/>
    <property type="match status" value="1"/>
</dbReference>
<protein>
    <recommendedName>
        <fullName evidence="2">Peptidase S53 domain-containing protein</fullName>
    </recommendedName>
</protein>
<dbReference type="InterPro" id="IPR036852">
    <property type="entry name" value="Peptidase_S8/S53_dom_sf"/>
</dbReference>
<feature type="active site" description="Charge relay system" evidence="1">
    <location>
        <position position="53"/>
    </location>
</feature>
<reference evidence="3" key="1">
    <citation type="submission" date="2021-02" db="EMBL/GenBank/DDBJ databases">
        <title>Genome sequence Cadophora malorum strain M34.</title>
        <authorList>
            <person name="Stefanovic E."/>
            <person name="Vu D."/>
            <person name="Scully C."/>
            <person name="Dijksterhuis J."/>
            <person name="Roader J."/>
            <person name="Houbraken J."/>
        </authorList>
    </citation>
    <scope>NUCLEOTIDE SEQUENCE</scope>
    <source>
        <strain evidence="3">M34</strain>
    </source>
</reference>
<dbReference type="InterPro" id="IPR050819">
    <property type="entry name" value="Tripeptidyl-peptidase_I"/>
</dbReference>
<feature type="binding site" evidence="1">
    <location>
        <position position="333"/>
    </location>
    <ligand>
        <name>Ca(2+)</name>
        <dbReference type="ChEBI" id="CHEBI:29108"/>
    </ligand>
</feature>
<feature type="binding site" evidence="1">
    <location>
        <position position="309"/>
    </location>
    <ligand>
        <name>Ca(2+)</name>
        <dbReference type="ChEBI" id="CHEBI:29108"/>
    </ligand>
</feature>
<dbReference type="GO" id="GO:0006508">
    <property type="term" value="P:proteolysis"/>
    <property type="evidence" value="ECO:0007669"/>
    <property type="project" value="UniProtKB-KW"/>
</dbReference>
<dbReference type="GO" id="GO:0004252">
    <property type="term" value="F:serine-type endopeptidase activity"/>
    <property type="evidence" value="ECO:0007669"/>
    <property type="project" value="UniProtKB-UniRule"/>
</dbReference>